<dbReference type="PANTHER" id="PTHR43364">
    <property type="entry name" value="NADH-SPECIFIC METHYLGLYOXAL REDUCTASE-RELATED"/>
    <property type="match status" value="1"/>
</dbReference>
<dbReference type="Gene3D" id="3.20.20.100">
    <property type="entry name" value="NADP-dependent oxidoreductase domain"/>
    <property type="match status" value="1"/>
</dbReference>
<dbReference type="InterPro" id="IPR050523">
    <property type="entry name" value="AKR_Detox_Biosynth"/>
</dbReference>
<organism evidence="2 3">
    <name type="scientific">Pleodorina starrii</name>
    <dbReference type="NCBI Taxonomy" id="330485"/>
    <lineage>
        <taxon>Eukaryota</taxon>
        <taxon>Viridiplantae</taxon>
        <taxon>Chlorophyta</taxon>
        <taxon>core chlorophytes</taxon>
        <taxon>Chlorophyceae</taxon>
        <taxon>CS clade</taxon>
        <taxon>Chlamydomonadales</taxon>
        <taxon>Volvocaceae</taxon>
        <taxon>Pleodorina</taxon>
    </lineage>
</organism>
<evidence type="ECO:0000259" key="1">
    <source>
        <dbReference type="Pfam" id="PF00248"/>
    </source>
</evidence>
<feature type="domain" description="NADP-dependent oxidoreductase" evidence="1">
    <location>
        <begin position="24"/>
        <end position="311"/>
    </location>
</feature>
<dbReference type="AlphaFoldDB" id="A0A9W6FAN7"/>
<accession>A0A9W6FAN7</accession>
<evidence type="ECO:0000313" key="2">
    <source>
        <dbReference type="EMBL" id="GLC62637.1"/>
    </source>
</evidence>
<protein>
    <recommendedName>
        <fullName evidence="1">NADP-dependent oxidoreductase domain-containing protein</fullName>
    </recommendedName>
</protein>
<dbReference type="PANTHER" id="PTHR43364:SF6">
    <property type="entry name" value="OXIDOREDUCTASE-RELATED"/>
    <property type="match status" value="1"/>
</dbReference>
<dbReference type="InterPro" id="IPR036812">
    <property type="entry name" value="NAD(P)_OxRdtase_dom_sf"/>
</dbReference>
<dbReference type="Pfam" id="PF00248">
    <property type="entry name" value="Aldo_ket_red"/>
    <property type="match status" value="1"/>
</dbReference>
<gene>
    <name evidence="2" type="primary">PLESTB003771</name>
    <name evidence="2" type="ORF">PLESTB_001921800</name>
</gene>
<dbReference type="GO" id="GO:0005829">
    <property type="term" value="C:cytosol"/>
    <property type="evidence" value="ECO:0007669"/>
    <property type="project" value="TreeGrafter"/>
</dbReference>
<evidence type="ECO:0000313" key="3">
    <source>
        <dbReference type="Proteomes" id="UP001165080"/>
    </source>
</evidence>
<name>A0A9W6FAN7_9CHLO</name>
<dbReference type="InterPro" id="IPR023210">
    <property type="entry name" value="NADP_OxRdtase_dom"/>
</dbReference>
<dbReference type="SUPFAM" id="SSF51430">
    <property type="entry name" value="NAD(P)-linked oxidoreductase"/>
    <property type="match status" value="1"/>
</dbReference>
<dbReference type="EMBL" id="BRXU01000067">
    <property type="protein sequence ID" value="GLC62637.1"/>
    <property type="molecule type" value="Genomic_DNA"/>
</dbReference>
<proteinExistence type="predicted"/>
<comment type="caution">
    <text evidence="2">The sequence shown here is derived from an EMBL/GenBank/DDBJ whole genome shotgun (WGS) entry which is preliminary data.</text>
</comment>
<keyword evidence="3" id="KW-1185">Reference proteome</keyword>
<reference evidence="2 3" key="1">
    <citation type="journal article" date="2023" name="Commun. Biol.">
        <title>Reorganization of the ancestral sex-determining regions during the evolution of trioecy in Pleodorina starrii.</title>
        <authorList>
            <person name="Takahashi K."/>
            <person name="Suzuki S."/>
            <person name="Kawai-Toyooka H."/>
            <person name="Yamamoto K."/>
            <person name="Hamaji T."/>
            <person name="Ootsuki R."/>
            <person name="Yamaguchi H."/>
            <person name="Kawachi M."/>
            <person name="Higashiyama T."/>
            <person name="Nozaki H."/>
        </authorList>
    </citation>
    <scope>NUCLEOTIDE SEQUENCE [LARGE SCALE GENOMIC DNA]</scope>
    <source>
        <strain evidence="2 3">NIES-4479</strain>
    </source>
</reference>
<sequence>MIFPVTGAAVSAVPLVLSTRCFGTRVPAPTAHTILDAARDQGVVQLDAADHGAAPAGAGTVVEAERCLGQWLRSRPADSRQTVRLAIGVQPLPGGEAGVSGSGRSAPAVLRGRVTESLLRLGVERVEVLHAHAEAPVEEEVLEELESLVAEGLVATITVCNPSLRTLHHTVDAQGRSRWGGVRQRFTYLRPNAVADFSPQTVLDEEGEAFCRAHAMVMFGCSPLLSGAYTRMDRPIPEAYRSEATIRSLAALESAAAVEGRDAGQVVLAWMVQRDPVVHPVLAVSSVEQLNAATFTVSSPLPAEVITALENARTPTAGL</sequence>
<dbReference type="Proteomes" id="UP001165080">
    <property type="component" value="Unassembled WGS sequence"/>
</dbReference>